<gene>
    <name evidence="1" type="ORF">M409DRAFT_30777</name>
</gene>
<accession>A0A6A6BXH4</accession>
<sequence length="245" mass="28045">MVEASEAFQTAASAVKDEYEFIDIAPKDGPLYQAYHRARKAHRALKQRLQNQLQAYHRQAYFEDKSLAVIEAQLQDVVQRPTLEIEEEHHHHIPERAYLASLAKSVEDIRKQPLSQRATAVHALAQLCTLVEARPTKSRSASPGTGGTKANCKESEVVSFPIECHKLQCLFCIGDERLSFKDQTRLFCREQKLWNHTKNHLDPIQHLSEVHCPHPYCRRRPVALQGIQHLKNHAYAVHGIRLQKA</sequence>
<dbReference type="AlphaFoldDB" id="A0A6A6BXH4"/>
<evidence type="ECO:0000313" key="2">
    <source>
        <dbReference type="Proteomes" id="UP000799537"/>
    </source>
</evidence>
<dbReference type="GeneID" id="54563345"/>
<protein>
    <submittedName>
        <fullName evidence="1">Uncharacterized protein</fullName>
    </submittedName>
</protein>
<dbReference type="OrthoDB" id="3943644at2759"/>
<name>A0A6A6BXH4_ZASCE</name>
<dbReference type="Proteomes" id="UP000799537">
    <property type="component" value="Unassembled WGS sequence"/>
</dbReference>
<dbReference type="EMBL" id="ML993650">
    <property type="protein sequence ID" value="KAF2158748.1"/>
    <property type="molecule type" value="Genomic_DNA"/>
</dbReference>
<evidence type="ECO:0000313" key="1">
    <source>
        <dbReference type="EMBL" id="KAF2158748.1"/>
    </source>
</evidence>
<dbReference type="RefSeq" id="XP_033659637.1">
    <property type="nucleotide sequence ID" value="XM_033810073.1"/>
</dbReference>
<keyword evidence="2" id="KW-1185">Reference proteome</keyword>
<proteinExistence type="predicted"/>
<reference evidence="1" key="1">
    <citation type="journal article" date="2020" name="Stud. Mycol.">
        <title>101 Dothideomycetes genomes: a test case for predicting lifestyles and emergence of pathogens.</title>
        <authorList>
            <person name="Haridas S."/>
            <person name="Albert R."/>
            <person name="Binder M."/>
            <person name="Bloem J."/>
            <person name="Labutti K."/>
            <person name="Salamov A."/>
            <person name="Andreopoulos B."/>
            <person name="Baker S."/>
            <person name="Barry K."/>
            <person name="Bills G."/>
            <person name="Bluhm B."/>
            <person name="Cannon C."/>
            <person name="Castanera R."/>
            <person name="Culley D."/>
            <person name="Daum C."/>
            <person name="Ezra D."/>
            <person name="Gonzalez J."/>
            <person name="Henrissat B."/>
            <person name="Kuo A."/>
            <person name="Liang C."/>
            <person name="Lipzen A."/>
            <person name="Lutzoni F."/>
            <person name="Magnuson J."/>
            <person name="Mondo S."/>
            <person name="Nolan M."/>
            <person name="Ohm R."/>
            <person name="Pangilinan J."/>
            <person name="Park H.-J."/>
            <person name="Ramirez L."/>
            <person name="Alfaro M."/>
            <person name="Sun H."/>
            <person name="Tritt A."/>
            <person name="Yoshinaga Y."/>
            <person name="Zwiers L.-H."/>
            <person name="Turgeon B."/>
            <person name="Goodwin S."/>
            <person name="Spatafora J."/>
            <person name="Crous P."/>
            <person name="Grigoriev I."/>
        </authorList>
    </citation>
    <scope>NUCLEOTIDE SEQUENCE</scope>
    <source>
        <strain evidence="1">ATCC 36951</strain>
    </source>
</reference>
<organism evidence="1 2">
    <name type="scientific">Zasmidium cellare ATCC 36951</name>
    <dbReference type="NCBI Taxonomy" id="1080233"/>
    <lineage>
        <taxon>Eukaryota</taxon>
        <taxon>Fungi</taxon>
        <taxon>Dikarya</taxon>
        <taxon>Ascomycota</taxon>
        <taxon>Pezizomycotina</taxon>
        <taxon>Dothideomycetes</taxon>
        <taxon>Dothideomycetidae</taxon>
        <taxon>Mycosphaerellales</taxon>
        <taxon>Mycosphaerellaceae</taxon>
        <taxon>Zasmidium</taxon>
    </lineage>
</organism>